<accession>A0AAD6VDA2</accession>
<keyword evidence="2" id="KW-1185">Reference proteome</keyword>
<protein>
    <submittedName>
        <fullName evidence="1">Uncharacterized protein</fullName>
    </submittedName>
</protein>
<proteinExistence type="predicted"/>
<organism evidence="1 2">
    <name type="scientific">Mycena pura</name>
    <dbReference type="NCBI Taxonomy" id="153505"/>
    <lineage>
        <taxon>Eukaryota</taxon>
        <taxon>Fungi</taxon>
        <taxon>Dikarya</taxon>
        <taxon>Basidiomycota</taxon>
        <taxon>Agaricomycotina</taxon>
        <taxon>Agaricomycetes</taxon>
        <taxon>Agaricomycetidae</taxon>
        <taxon>Agaricales</taxon>
        <taxon>Marasmiineae</taxon>
        <taxon>Mycenaceae</taxon>
        <taxon>Mycena</taxon>
    </lineage>
</organism>
<reference evidence="1" key="1">
    <citation type="submission" date="2023-03" db="EMBL/GenBank/DDBJ databases">
        <title>Massive genome expansion in bonnet fungi (Mycena s.s.) driven by repeated elements and novel gene families across ecological guilds.</title>
        <authorList>
            <consortium name="Lawrence Berkeley National Laboratory"/>
            <person name="Harder C.B."/>
            <person name="Miyauchi S."/>
            <person name="Viragh M."/>
            <person name="Kuo A."/>
            <person name="Thoen E."/>
            <person name="Andreopoulos B."/>
            <person name="Lu D."/>
            <person name="Skrede I."/>
            <person name="Drula E."/>
            <person name="Henrissat B."/>
            <person name="Morin E."/>
            <person name="Kohler A."/>
            <person name="Barry K."/>
            <person name="LaButti K."/>
            <person name="Morin E."/>
            <person name="Salamov A."/>
            <person name="Lipzen A."/>
            <person name="Mereny Z."/>
            <person name="Hegedus B."/>
            <person name="Baldrian P."/>
            <person name="Stursova M."/>
            <person name="Weitz H."/>
            <person name="Taylor A."/>
            <person name="Grigoriev I.V."/>
            <person name="Nagy L.G."/>
            <person name="Martin F."/>
            <person name="Kauserud H."/>
        </authorList>
    </citation>
    <scope>NUCLEOTIDE SEQUENCE</scope>
    <source>
        <strain evidence="1">9144</strain>
    </source>
</reference>
<sequence>MAKFGLAALMINSDTVGAAQMRGEDLWIKACATISIIYHDAYPGPGAAYLAGLSRPRVEAVARRWDHLRWRLAHSALYKVSAVFSIPFQAHRHNASPGVFWNAYGTCTAKRRGFLPPITSPLLPVVYMMMHPRDCAQQTDLHGRYPIARRRDEVWSSLLSACAPSPSPSPTASLAVVETISWVLCYPRNYPGSASAPPSASSPLTGRSRAAEIAGYLRRTSTAYGTTRGTAPSCARPRARHHIHLCFSRRIAHARHPNVAPFRHPHHLAQSPPSSPHVGGADGVIPCLGHCIRIIYDAADSSLLSIRIPASLDAHLVADAAVDDSSERAPRETPLPSLCRSFTAANDQAADSRATITPGHRIRMPISGSRIRTPASSRTLLRARAVVVHVVAET</sequence>
<name>A0AAD6VDA2_9AGAR</name>
<comment type="caution">
    <text evidence="1">The sequence shown here is derived from an EMBL/GenBank/DDBJ whole genome shotgun (WGS) entry which is preliminary data.</text>
</comment>
<dbReference type="Proteomes" id="UP001219525">
    <property type="component" value="Unassembled WGS sequence"/>
</dbReference>
<dbReference type="EMBL" id="JARJCW010000049">
    <property type="protein sequence ID" value="KAJ7203787.1"/>
    <property type="molecule type" value="Genomic_DNA"/>
</dbReference>
<evidence type="ECO:0000313" key="2">
    <source>
        <dbReference type="Proteomes" id="UP001219525"/>
    </source>
</evidence>
<evidence type="ECO:0000313" key="1">
    <source>
        <dbReference type="EMBL" id="KAJ7203787.1"/>
    </source>
</evidence>
<gene>
    <name evidence="1" type="ORF">GGX14DRAFT_647925</name>
</gene>
<dbReference type="AlphaFoldDB" id="A0AAD6VDA2"/>